<accession>A0A9Q4DUA5</accession>
<comment type="caution">
    <text evidence="1">The sequence shown here is derived from an EMBL/GenBank/DDBJ whole genome shotgun (WGS) entry which is preliminary data.</text>
</comment>
<dbReference type="AlphaFoldDB" id="A0A9Q4DUA5"/>
<dbReference type="Proteomes" id="UP001070352">
    <property type="component" value="Unassembled WGS sequence"/>
</dbReference>
<evidence type="ECO:0000313" key="2">
    <source>
        <dbReference type="Proteomes" id="UP001070352"/>
    </source>
</evidence>
<sequence>MNKFEFYSRVKALKVEVNHVMKEFHAFINDTYKAFWRGVDRIAESNLMYLFVGMTEADIPEKVSQDLRKFFNVDKIMSVSNYSPYNALVWIKRLQREMNRGEITASKYRKRLWSILTEIEDLEEANESIGKMGENSIAEIKQEIEKAVKLSPSYPESLEKHLVLSMGFWKMKKNDFLSLLSIDHSKGRAAEMRSTIDNMPDVIDFDRFMLEVFVKNIESPDDDVFFDIFYRGVMDRIISGEIDTSKILHEVIKDPILVYKAEKDEYGRITSVEKDRPNLTLL</sequence>
<proteinExistence type="predicted"/>
<reference evidence="1" key="1">
    <citation type="submission" date="2022-02" db="EMBL/GenBank/DDBJ databases">
        <title>Crop Bioprotection Bacillus Genome Sequencing.</title>
        <authorList>
            <person name="Dunlap C."/>
        </authorList>
    </citation>
    <scope>NUCLEOTIDE SEQUENCE</scope>
    <source>
        <strain evidence="1">M18B4</strain>
    </source>
</reference>
<dbReference type="EMBL" id="JALANJ010000045">
    <property type="protein sequence ID" value="MCY8122870.1"/>
    <property type="molecule type" value="Genomic_DNA"/>
</dbReference>
<evidence type="ECO:0000313" key="1">
    <source>
        <dbReference type="EMBL" id="MCY8122870.1"/>
    </source>
</evidence>
<organism evidence="1 2">
    <name type="scientific">Bacillus spizizenii</name>
    <name type="common">Bacillus subtilis subsp. spizizenii</name>
    <dbReference type="NCBI Taxonomy" id="96241"/>
    <lineage>
        <taxon>Bacteria</taxon>
        <taxon>Bacillati</taxon>
        <taxon>Bacillota</taxon>
        <taxon>Bacilli</taxon>
        <taxon>Bacillales</taxon>
        <taxon>Bacillaceae</taxon>
        <taxon>Bacillus</taxon>
    </lineage>
</organism>
<protein>
    <submittedName>
        <fullName evidence="1">Uncharacterized protein</fullName>
    </submittedName>
</protein>
<gene>
    <name evidence="1" type="ORF">MOC45_20160</name>
</gene>
<name>A0A9Q4DUA5_BACSC</name>